<keyword evidence="5" id="KW-1185">Reference proteome</keyword>
<dbReference type="PANTHER" id="PTHR34580:SF3">
    <property type="entry name" value="PROTEIN PAFB"/>
    <property type="match status" value="1"/>
</dbReference>
<dbReference type="AlphaFoldDB" id="A0A0H5D468"/>
<dbReference type="Pfam" id="PF13280">
    <property type="entry name" value="WYL"/>
    <property type="match status" value="1"/>
</dbReference>
<dbReference type="InterPro" id="IPR026881">
    <property type="entry name" value="WYL_dom"/>
</dbReference>
<dbReference type="Pfam" id="PF26107">
    <property type="entry name" value="BrxR_CTD"/>
    <property type="match status" value="1"/>
</dbReference>
<name>A0A0H5D468_9RHOB</name>
<dbReference type="InterPro" id="IPR051534">
    <property type="entry name" value="CBASS_pafABC_assoc_protein"/>
</dbReference>
<dbReference type="EMBL" id="CVRL01000035">
    <property type="protein sequence ID" value="CRL11896.1"/>
    <property type="molecule type" value="Genomic_DNA"/>
</dbReference>
<evidence type="ECO:0000259" key="2">
    <source>
        <dbReference type="Pfam" id="PF26107"/>
    </source>
</evidence>
<dbReference type="InterPro" id="IPR059019">
    <property type="entry name" value="WHD_CapW"/>
</dbReference>
<feature type="domain" description="WYL" evidence="1">
    <location>
        <begin position="132"/>
        <end position="200"/>
    </location>
</feature>
<protein>
    <submittedName>
        <fullName evidence="4">Uncharacterized protein</fullName>
    </submittedName>
</protein>
<reference evidence="5" key="1">
    <citation type="submission" date="2015-05" db="EMBL/GenBank/DDBJ databases">
        <authorList>
            <person name="Rodrigo-Torres Lidia"/>
            <person name="Arahal R.David."/>
        </authorList>
    </citation>
    <scope>NUCLEOTIDE SEQUENCE [LARGE SCALE GENOMIC DNA]</scope>
    <source>
        <strain evidence="5">CECT 7321</strain>
    </source>
</reference>
<organism evidence="4 5">
    <name type="scientific">Phaeobacter italicus</name>
    <dbReference type="NCBI Taxonomy" id="481446"/>
    <lineage>
        <taxon>Bacteria</taxon>
        <taxon>Pseudomonadati</taxon>
        <taxon>Pseudomonadota</taxon>
        <taxon>Alphaproteobacteria</taxon>
        <taxon>Rhodobacterales</taxon>
        <taxon>Roseobacteraceae</taxon>
        <taxon>Phaeobacter</taxon>
    </lineage>
</organism>
<evidence type="ECO:0000259" key="3">
    <source>
        <dbReference type="Pfam" id="PF26109"/>
    </source>
</evidence>
<feature type="domain" description="DNA-binding transcriptional repressor CapW winged helix-turn-helix" evidence="3">
    <location>
        <begin position="21"/>
        <end position="98"/>
    </location>
</feature>
<gene>
    <name evidence="4" type="ORF">NIT7321_02766</name>
</gene>
<evidence type="ECO:0000259" key="1">
    <source>
        <dbReference type="Pfam" id="PF13280"/>
    </source>
</evidence>
<feature type="domain" description="DNA-binding transcriptional repressor CapW C-terminal dimerisation" evidence="2">
    <location>
        <begin position="219"/>
        <end position="287"/>
    </location>
</feature>
<evidence type="ECO:0000313" key="4">
    <source>
        <dbReference type="EMBL" id="CRL11896.1"/>
    </source>
</evidence>
<dbReference type="Proteomes" id="UP000043764">
    <property type="component" value="Unassembled WGS sequence"/>
</dbReference>
<dbReference type="PIRSF" id="PIRSF015558">
    <property type="entry name" value="Txn_reg_DeoR_prd"/>
    <property type="match status" value="1"/>
</dbReference>
<evidence type="ECO:0000313" key="5">
    <source>
        <dbReference type="Proteomes" id="UP000043764"/>
    </source>
</evidence>
<dbReference type="PANTHER" id="PTHR34580">
    <property type="match status" value="1"/>
</dbReference>
<dbReference type="InterPro" id="IPR059020">
    <property type="entry name" value="CapW_CTD"/>
</dbReference>
<proteinExistence type="predicted"/>
<sequence length="296" mass="33891">MYVMVMAEVVQHNRTQWVTYRRRSFMEHRLFWCGQLGLSDLMDAFDLSRAQASKELNAYKKAHPGNIFYDLNAKTYVPRSSFAPEYETPNSERYLNDLLELSRGNGVANADWYSLRPEVFSPPVPVRGVKPETLQPVMRAIDSNLRLSIRYQSMSSPTPQIREIAPHALCFDGFRWHARAYCFETRGFRDFVISRMLSVQLGSDAGIDQAEDSDWGTKIELEIVPHPELSVSQRKVVELDYGMENGSAFIQVRKSMLFYALRRLGLDDIARSRPAHQQHIVLAEPSNVPIEAMGAK</sequence>
<dbReference type="PROSITE" id="PS52050">
    <property type="entry name" value="WYL"/>
    <property type="match status" value="1"/>
</dbReference>
<accession>A0A0H5D468</accession>
<dbReference type="Pfam" id="PF26109">
    <property type="entry name" value="WHD_BrxR"/>
    <property type="match status" value="1"/>
</dbReference>
<dbReference type="InterPro" id="IPR016634">
    <property type="entry name" value="CapW-like"/>
</dbReference>